<dbReference type="Proteomes" id="UP000095787">
    <property type="component" value="Unassembled WGS sequence"/>
</dbReference>
<proteinExistence type="predicted"/>
<sequence>MKEMILLFNPPAKEQLLKIRSALLPLHIRIQLIKPEQYNQPLGYLAGMKDISPVEGNYAGEELPDTMFLFSSLSSSRLDQVLAALRKSGAGPFPYKAVLTATNSKWNALDCFNEIRREHEALHP</sequence>
<accession>A0A173YUI7</accession>
<organism evidence="1 3">
    <name type="scientific">[Ruminococcus] torques</name>
    <dbReference type="NCBI Taxonomy" id="33039"/>
    <lineage>
        <taxon>Bacteria</taxon>
        <taxon>Bacillati</taxon>
        <taxon>Bacillota</taxon>
        <taxon>Clostridia</taxon>
        <taxon>Lachnospirales</taxon>
        <taxon>Lachnospiraceae</taxon>
        <taxon>Mediterraneibacter</taxon>
    </lineage>
</organism>
<dbReference type="EMBL" id="RCYR01000003">
    <property type="protein sequence ID" value="RYS81375.1"/>
    <property type="molecule type" value="Genomic_DNA"/>
</dbReference>
<dbReference type="Pfam" id="PF12646">
    <property type="entry name" value="DUF3783"/>
    <property type="match status" value="1"/>
</dbReference>
<gene>
    <name evidence="2" type="ORF">EAI93_03220</name>
    <name evidence="1" type="ORF">ERS852456_00506</name>
</gene>
<reference evidence="2 4" key="2">
    <citation type="journal article" date="2019" name="Science, e1252229">
        <title>Invertible promoters mediate bacterial phase variation, antibiotic resistance, and host adaptation in the gut.</title>
        <authorList>
            <person name="Jiang X."/>
            <person name="Hall A.B."/>
            <person name="Arthur T.D."/>
            <person name="Plichta D.R."/>
            <person name="Covington C.T."/>
            <person name="Poyet M."/>
            <person name="Crothers J."/>
            <person name="Moses P.L."/>
            <person name="Tolonen A.C."/>
            <person name="Vlamakis H."/>
            <person name="Alm E.J."/>
            <person name="Xavier R.J."/>
        </authorList>
    </citation>
    <scope>NUCLEOTIDE SEQUENCE [LARGE SCALE GENOMIC DNA]</scope>
    <source>
        <strain evidence="4">aa_0143</strain>
        <strain evidence="2">Aa_0143</strain>
    </source>
</reference>
<dbReference type="EMBL" id="CYZO01000005">
    <property type="protein sequence ID" value="CUN67093.1"/>
    <property type="molecule type" value="Genomic_DNA"/>
</dbReference>
<evidence type="ECO:0000313" key="2">
    <source>
        <dbReference type="EMBL" id="RYS81375.1"/>
    </source>
</evidence>
<dbReference type="RefSeq" id="WP_004846848.1">
    <property type="nucleotide sequence ID" value="NZ_AP028249.1"/>
</dbReference>
<dbReference type="GeneID" id="97330123"/>
<reference evidence="1 3" key="1">
    <citation type="submission" date="2015-09" db="EMBL/GenBank/DDBJ databases">
        <authorList>
            <consortium name="Pathogen Informatics"/>
        </authorList>
    </citation>
    <scope>NUCLEOTIDE SEQUENCE [LARGE SCALE GENOMIC DNA]</scope>
    <source>
        <strain evidence="1 3">2789STDY5834841</strain>
    </source>
</reference>
<evidence type="ECO:0000313" key="3">
    <source>
        <dbReference type="Proteomes" id="UP000095787"/>
    </source>
</evidence>
<evidence type="ECO:0000313" key="1">
    <source>
        <dbReference type="EMBL" id="CUN67093.1"/>
    </source>
</evidence>
<protein>
    <submittedName>
        <fullName evidence="2">DUF3783 domain-containing protein</fullName>
    </submittedName>
    <submittedName>
        <fullName evidence="1">Domain of uncharacterized function (DUF3783)</fullName>
    </submittedName>
</protein>
<dbReference type="InterPro" id="IPR016621">
    <property type="entry name" value="UCP014543"/>
</dbReference>
<dbReference type="Proteomes" id="UP000292665">
    <property type="component" value="Unassembled WGS sequence"/>
</dbReference>
<name>A0A173YUI7_9FIRM</name>
<dbReference type="AlphaFoldDB" id="A0A173YUI7"/>
<evidence type="ECO:0000313" key="4">
    <source>
        <dbReference type="Proteomes" id="UP000292665"/>
    </source>
</evidence>